<keyword evidence="5" id="KW-1185">Reference proteome</keyword>
<dbReference type="AlphaFoldDB" id="A0A0M6WVC2"/>
<evidence type="ECO:0000256" key="3">
    <source>
        <dbReference type="ARBA" id="ARBA00023315"/>
    </source>
</evidence>
<dbReference type="RefSeq" id="WP_055062523.1">
    <property type="nucleotide sequence ID" value="NZ_CP100127.1"/>
</dbReference>
<name>A0A0M6WVC2_9FIRM</name>
<evidence type="ECO:0000313" key="4">
    <source>
        <dbReference type="EMBL" id="CRL41194.1"/>
    </source>
</evidence>
<dbReference type="SUPFAM" id="SSF51161">
    <property type="entry name" value="Trimeric LpxA-like enzymes"/>
    <property type="match status" value="1"/>
</dbReference>
<dbReference type="InterPro" id="IPR045304">
    <property type="entry name" value="LbH_SAT"/>
</dbReference>
<evidence type="ECO:0008006" key="6">
    <source>
        <dbReference type="Google" id="ProtNLM"/>
    </source>
</evidence>
<dbReference type="InterPro" id="IPR011004">
    <property type="entry name" value="Trimer_LpxA-like_sf"/>
</dbReference>
<dbReference type="GO" id="GO:0016746">
    <property type="term" value="F:acyltransferase activity"/>
    <property type="evidence" value="ECO:0007669"/>
    <property type="project" value="UniProtKB-KW"/>
</dbReference>
<accession>A0A0M6WVC2</accession>
<evidence type="ECO:0000256" key="1">
    <source>
        <dbReference type="ARBA" id="ARBA00007274"/>
    </source>
</evidence>
<proteinExistence type="inferred from homology"/>
<protein>
    <recommendedName>
        <fullName evidence="6">Serine acetyltransferase</fullName>
    </recommendedName>
</protein>
<dbReference type="PANTHER" id="PTHR42811">
    <property type="entry name" value="SERINE ACETYLTRANSFERASE"/>
    <property type="match status" value="1"/>
</dbReference>
<evidence type="ECO:0000313" key="5">
    <source>
        <dbReference type="Proteomes" id="UP000049472"/>
    </source>
</evidence>
<dbReference type="EMBL" id="CVRQ01000029">
    <property type="protein sequence ID" value="CRL41194.1"/>
    <property type="molecule type" value="Genomic_DNA"/>
</dbReference>
<comment type="similarity">
    <text evidence="1">Belongs to the transferase hexapeptide repeat family.</text>
</comment>
<keyword evidence="2" id="KW-0808">Transferase</keyword>
<organism evidence="4 5">
    <name type="scientific">Agathobacter rectalis</name>
    <dbReference type="NCBI Taxonomy" id="39491"/>
    <lineage>
        <taxon>Bacteria</taxon>
        <taxon>Bacillati</taxon>
        <taxon>Bacillota</taxon>
        <taxon>Clostridia</taxon>
        <taxon>Lachnospirales</taxon>
        <taxon>Lachnospiraceae</taxon>
        <taxon>Agathobacter</taxon>
    </lineage>
</organism>
<dbReference type="CDD" id="cd03354">
    <property type="entry name" value="LbH_SAT"/>
    <property type="match status" value="1"/>
</dbReference>
<dbReference type="Pfam" id="PF00132">
    <property type="entry name" value="Hexapep"/>
    <property type="match status" value="1"/>
</dbReference>
<sequence>MKKLFWIVNLPRTLLIYLLTKNSRQRALIFKDLERFAYGERKNKGPYRTFSEVILFDKCFRNVLEFRMKKESKIKAMMLRVFFPIKKDMEIGRCDIGGGLVCYHGHGTVIAAHKIGENFSVWQGVTIGKNVNSEMAPTIGNNVSIYTNAVVAGNITIGDDVKIGAGAVVMQDVPDHSLVFGNPCQIIKNNNGRKS</sequence>
<evidence type="ECO:0000256" key="2">
    <source>
        <dbReference type="ARBA" id="ARBA00022679"/>
    </source>
</evidence>
<dbReference type="Proteomes" id="UP000049472">
    <property type="component" value="Unassembled WGS sequence"/>
</dbReference>
<keyword evidence="3" id="KW-0012">Acyltransferase</keyword>
<dbReference type="Gene3D" id="2.160.10.10">
    <property type="entry name" value="Hexapeptide repeat proteins"/>
    <property type="match status" value="1"/>
</dbReference>
<reference evidence="5" key="1">
    <citation type="submission" date="2015-05" db="EMBL/GenBank/DDBJ databases">
        <authorList>
            <consortium name="Pathogen Informatics"/>
        </authorList>
    </citation>
    <scope>NUCLEOTIDE SEQUENCE [LARGE SCALE GENOMIC DNA]</scope>
    <source>
        <strain evidence="5">T1-815</strain>
    </source>
</reference>
<dbReference type="InterPro" id="IPR001451">
    <property type="entry name" value="Hexapep"/>
</dbReference>
<gene>
    <name evidence="4" type="ORF">T1815_26011</name>
</gene>